<evidence type="ECO:0000313" key="3">
    <source>
        <dbReference type="Proteomes" id="UP000694941"/>
    </source>
</evidence>
<feature type="compositionally biased region" description="Basic and acidic residues" evidence="1">
    <location>
        <begin position="212"/>
        <end position="221"/>
    </location>
</feature>
<accession>A0ABM1BWY3</accession>
<feature type="non-terminal residue" evidence="4">
    <location>
        <position position="1"/>
    </location>
</feature>
<feature type="compositionally biased region" description="Basic and acidic residues" evidence="1">
    <location>
        <begin position="231"/>
        <end position="240"/>
    </location>
</feature>
<feature type="domain" description="CSD" evidence="2">
    <location>
        <begin position="22"/>
        <end position="91"/>
    </location>
</feature>
<dbReference type="InterPro" id="IPR050181">
    <property type="entry name" value="Cold_shock_domain"/>
</dbReference>
<reference evidence="4" key="1">
    <citation type="submission" date="2025-08" db="UniProtKB">
        <authorList>
            <consortium name="RefSeq"/>
        </authorList>
    </citation>
    <scope>IDENTIFICATION</scope>
    <source>
        <tissue evidence="4">Muscle</tissue>
    </source>
</reference>
<dbReference type="Pfam" id="PF00313">
    <property type="entry name" value="CSD"/>
    <property type="match status" value="1"/>
</dbReference>
<dbReference type="GeneID" id="106474117"/>
<dbReference type="Gene3D" id="2.40.50.140">
    <property type="entry name" value="Nucleic acid-binding proteins"/>
    <property type="match status" value="1"/>
</dbReference>
<feature type="compositionally biased region" description="Basic residues" evidence="1">
    <location>
        <begin position="197"/>
        <end position="211"/>
    </location>
</feature>
<dbReference type="SUPFAM" id="SSF50249">
    <property type="entry name" value="Nucleic acid-binding proteins"/>
    <property type="match status" value="1"/>
</dbReference>
<sequence>LVAMKVLQAKYEQSSLCLKATHVTGTVKWFNVKNGYGFINRLDTKEDIFVHQTAIIKNNPKKIVRSVGDGETVEFDVVVGDKGNEAANVTGPDGAPVQGSRYAADKRPFRRRYISRRRSQRRLPRREEDDEQEEKQDQDPDERRQRREEPRMPRRRRAYFRDNNYRPRGPPRTREEDQQVTEGGNVSQQRDQEQRRAPRRYRGRYFRRRPRHVSEEGHNSDGEPVNDAEEDVNRQREESIRQPPRRPRFRYGRGRGRFRRGNPRPERETKDNEPDSTTNGTAPPVEAISKIPNGSAPSGEAASEVPKDQRSKIRDSASDEQTTSEQISVLDCSRSGESTVTTTCVPTEIKTAANQVAAPQENGTECFPSEKVASP</sequence>
<feature type="compositionally biased region" description="Basic and acidic residues" evidence="1">
    <location>
        <begin position="305"/>
        <end position="317"/>
    </location>
</feature>
<dbReference type="InterPro" id="IPR011129">
    <property type="entry name" value="CSD"/>
</dbReference>
<name>A0ABM1BWY3_LIMPO</name>
<organism evidence="3 4">
    <name type="scientific">Limulus polyphemus</name>
    <name type="common">Atlantic horseshoe crab</name>
    <dbReference type="NCBI Taxonomy" id="6850"/>
    <lineage>
        <taxon>Eukaryota</taxon>
        <taxon>Metazoa</taxon>
        <taxon>Ecdysozoa</taxon>
        <taxon>Arthropoda</taxon>
        <taxon>Chelicerata</taxon>
        <taxon>Merostomata</taxon>
        <taxon>Xiphosura</taxon>
        <taxon>Limulidae</taxon>
        <taxon>Limulus</taxon>
    </lineage>
</organism>
<dbReference type="SMART" id="SM00357">
    <property type="entry name" value="CSP"/>
    <property type="match status" value="1"/>
</dbReference>
<dbReference type="InterPro" id="IPR002059">
    <property type="entry name" value="CSP_DNA-bd"/>
</dbReference>
<gene>
    <name evidence="4" type="primary">LOC106474117</name>
</gene>
<feature type="region of interest" description="Disordered" evidence="1">
    <location>
        <begin position="84"/>
        <end position="341"/>
    </location>
</feature>
<evidence type="ECO:0000256" key="1">
    <source>
        <dbReference type="SAM" id="MobiDB-lite"/>
    </source>
</evidence>
<dbReference type="PRINTS" id="PR00050">
    <property type="entry name" value="COLDSHOCK"/>
</dbReference>
<proteinExistence type="predicted"/>
<dbReference type="Proteomes" id="UP000694941">
    <property type="component" value="Unplaced"/>
</dbReference>
<dbReference type="PANTHER" id="PTHR11544">
    <property type="entry name" value="COLD SHOCK DOMAIN CONTAINING PROTEINS"/>
    <property type="match status" value="1"/>
</dbReference>
<protein>
    <submittedName>
        <fullName evidence="4">Nuclease-sensitive element-binding protein 1-like</fullName>
    </submittedName>
</protein>
<evidence type="ECO:0000313" key="4">
    <source>
        <dbReference type="RefSeq" id="XP_013790262.1"/>
    </source>
</evidence>
<feature type="compositionally biased region" description="Basic residues" evidence="1">
    <location>
        <begin position="108"/>
        <end position="124"/>
    </location>
</feature>
<dbReference type="InterPro" id="IPR019844">
    <property type="entry name" value="CSD_CS"/>
</dbReference>
<dbReference type="RefSeq" id="XP_013790262.1">
    <property type="nucleotide sequence ID" value="XM_013934808.1"/>
</dbReference>
<keyword evidence="3" id="KW-1185">Reference proteome</keyword>
<feature type="region of interest" description="Disordered" evidence="1">
    <location>
        <begin position="355"/>
        <end position="375"/>
    </location>
</feature>
<dbReference type="PROSITE" id="PS51857">
    <property type="entry name" value="CSD_2"/>
    <property type="match status" value="1"/>
</dbReference>
<feature type="compositionally biased region" description="Basic and acidic residues" evidence="1">
    <location>
        <begin position="135"/>
        <end position="152"/>
    </location>
</feature>
<feature type="compositionally biased region" description="Basic and acidic residues" evidence="1">
    <location>
        <begin position="263"/>
        <end position="273"/>
    </location>
</feature>
<evidence type="ECO:0000259" key="2">
    <source>
        <dbReference type="PROSITE" id="PS51857"/>
    </source>
</evidence>
<dbReference type="PROSITE" id="PS00352">
    <property type="entry name" value="CSD_1"/>
    <property type="match status" value="1"/>
</dbReference>
<feature type="compositionally biased region" description="Basic residues" evidence="1">
    <location>
        <begin position="243"/>
        <end position="262"/>
    </location>
</feature>
<dbReference type="InterPro" id="IPR012340">
    <property type="entry name" value="NA-bd_OB-fold"/>
</dbReference>
<dbReference type="CDD" id="cd04458">
    <property type="entry name" value="CSP_CDS"/>
    <property type="match status" value="1"/>
</dbReference>